<accession>A0A6N9I318</accession>
<evidence type="ECO:0000313" key="2">
    <source>
        <dbReference type="EMBL" id="MYV17350.1"/>
    </source>
</evidence>
<name>A0A6N9I318_9LACO</name>
<feature type="region of interest" description="Disordered" evidence="1">
    <location>
        <begin position="133"/>
        <end position="268"/>
    </location>
</feature>
<evidence type="ECO:0000256" key="1">
    <source>
        <dbReference type="SAM" id="MobiDB-lite"/>
    </source>
</evidence>
<reference evidence="2 3" key="1">
    <citation type="journal article" date="2019" name="Appl. Environ. Microbiol.">
        <title>Genetic determinants of hydroxycinnamic acid metabolism in heterofermentative lactobacilli.</title>
        <authorList>
            <person name="Gaur G."/>
            <person name="Oh J.H."/>
            <person name="Filannino P."/>
            <person name="Gobbetti M."/>
            <person name="van Pijkeren J.P."/>
            <person name="Ganzle M.G."/>
        </authorList>
    </citation>
    <scope>NUCLEOTIDE SEQUENCE [LARGE SCALE GENOMIC DNA]</scope>
    <source>
        <strain evidence="2 3">C5</strain>
    </source>
</reference>
<evidence type="ECO:0008006" key="4">
    <source>
        <dbReference type="Google" id="ProtNLM"/>
    </source>
</evidence>
<feature type="compositionally biased region" description="Basic and acidic residues" evidence="1">
    <location>
        <begin position="207"/>
        <end position="220"/>
    </location>
</feature>
<protein>
    <recommendedName>
        <fullName evidence="4">WxL domain-containing protein</fullName>
    </recommendedName>
</protein>
<dbReference type="EMBL" id="WEZQ01000012">
    <property type="protein sequence ID" value="MYV17350.1"/>
    <property type="molecule type" value="Genomic_DNA"/>
</dbReference>
<evidence type="ECO:0000313" key="3">
    <source>
        <dbReference type="Proteomes" id="UP000449209"/>
    </source>
</evidence>
<comment type="caution">
    <text evidence="2">The sequence shown here is derived from an EMBL/GenBank/DDBJ whole genome shotgun (WGS) entry which is preliminary data.</text>
</comment>
<dbReference type="AlphaFoldDB" id="A0A6N9I318"/>
<organism evidence="2 3">
    <name type="scientific">Furfurilactobacillus milii</name>
    <dbReference type="NCBI Taxonomy" id="2888272"/>
    <lineage>
        <taxon>Bacteria</taxon>
        <taxon>Bacillati</taxon>
        <taxon>Bacillota</taxon>
        <taxon>Bacilli</taxon>
        <taxon>Lactobacillales</taxon>
        <taxon>Lactobacillaceae</taxon>
        <taxon>Furfurilactobacillus</taxon>
    </lineage>
</organism>
<feature type="compositionally biased region" description="Low complexity" evidence="1">
    <location>
        <begin position="223"/>
        <end position="245"/>
    </location>
</feature>
<dbReference type="Proteomes" id="UP000449209">
    <property type="component" value="Unassembled WGS sequence"/>
</dbReference>
<feature type="compositionally biased region" description="Polar residues" evidence="1">
    <location>
        <begin position="160"/>
        <end position="183"/>
    </location>
</feature>
<feature type="compositionally biased region" description="Low complexity" evidence="1">
    <location>
        <begin position="137"/>
        <end position="159"/>
    </location>
</feature>
<feature type="compositionally biased region" description="Low complexity" evidence="1">
    <location>
        <begin position="188"/>
        <end position="200"/>
    </location>
</feature>
<proteinExistence type="predicted"/>
<dbReference type="RefSeq" id="WP_161003747.1">
    <property type="nucleotide sequence ID" value="NZ_WEZQ01000012.1"/>
</dbReference>
<sequence length="543" mass="58665">MIRWRRLGVISMLLIITMLFITPSHRINAASGPVVTFATGTQVNPQKVQFVTQNDTEQSATITLRLPSTLMADTGDETTAALSWNEPLTQAKLTLSAHQTQRWTIAVQTLTPGSGAIQVLDSQQHQLAAQEISVTPTQSANATTSSDSDETSTTVKSESQTGVKGSEVNSNKDQSHVQLTPTETADAGTLSTGMSTGSSSIASLKAVQDDEAKSKNHANFDKSSVQTSTNQTSTVTPSSPTQTESAPQSSERHANASPQTRAVDDNSAPVIDYGDPLAGNYVHYTGGSLSLPIFLTVPKPGRYLVYLELWSDTYQGVDEVTVATATNRQKITVTIPAQYMPQYSDQLSGFNIRIGDEDNNFSDPLHYVLSLDVPDKPANALSIAAPHTVTFNPTDEPLDAETVWGQKLPARILPVNSDEIGANTLSVVDNREGTRSWTLTVSADQSQQLSDPERDVLQDAMHYVRQGRDLPVNNHQVLVATQGDYPSEVIHDVDYHLYTEVTNISQHWDAKTGLFLEVPTGTEGGEAYSGSVTWHVTDGVANN</sequence>
<gene>
    <name evidence="2" type="ORF">GB993_07515</name>
</gene>
<dbReference type="OrthoDB" id="2317670at2"/>